<dbReference type="PRINTS" id="PR01910">
    <property type="entry name" value="ADSPHPHTASEB"/>
</dbReference>
<dbReference type="SMART" id="SM00195">
    <property type="entry name" value="DSPc"/>
    <property type="match status" value="1"/>
</dbReference>
<feature type="non-terminal residue" evidence="8">
    <location>
        <position position="1"/>
    </location>
</feature>
<feature type="domain" description="Tyrosine-protein phosphatase" evidence="6">
    <location>
        <begin position="1"/>
        <end position="138"/>
    </location>
</feature>
<dbReference type="InterPro" id="IPR000387">
    <property type="entry name" value="Tyr_Pase_dom"/>
</dbReference>
<dbReference type="PROSITE" id="PS50054">
    <property type="entry name" value="TYR_PHOSPHATASE_DUAL"/>
    <property type="match status" value="1"/>
</dbReference>
<evidence type="ECO:0000256" key="2">
    <source>
        <dbReference type="ARBA" id="ARBA00022801"/>
    </source>
</evidence>
<evidence type="ECO:0000256" key="1">
    <source>
        <dbReference type="ARBA" id="ARBA00008601"/>
    </source>
</evidence>
<dbReference type="PRINTS" id="PR01908">
    <property type="entry name" value="ADSPHPHTASE"/>
</dbReference>
<feature type="non-terminal residue" evidence="8">
    <location>
        <position position="138"/>
    </location>
</feature>
<dbReference type="GO" id="GO:0004722">
    <property type="term" value="F:protein serine/threonine phosphatase activity"/>
    <property type="evidence" value="ECO:0007669"/>
    <property type="project" value="UniProtKB-EC"/>
</dbReference>
<dbReference type="Proteomes" id="UP000812440">
    <property type="component" value="Chromosome 5"/>
</dbReference>
<evidence type="ECO:0000256" key="3">
    <source>
        <dbReference type="ARBA" id="ARBA00022912"/>
    </source>
</evidence>
<evidence type="ECO:0000256" key="4">
    <source>
        <dbReference type="ARBA" id="ARBA00047761"/>
    </source>
</evidence>
<comment type="similarity">
    <text evidence="1">Belongs to the protein-tyrosine phosphatase family. Non-receptor class dual specificity subfamily.</text>
</comment>
<evidence type="ECO:0000313" key="9">
    <source>
        <dbReference type="Proteomes" id="UP000812440"/>
    </source>
</evidence>
<dbReference type="OrthoDB" id="285418at2759"/>
<evidence type="ECO:0000256" key="5">
    <source>
        <dbReference type="ARBA" id="ARBA00048336"/>
    </source>
</evidence>
<feature type="domain" description="Tyrosine specific protein phosphatases" evidence="7">
    <location>
        <begin position="60"/>
        <end position="119"/>
    </location>
</feature>
<dbReference type="InterPro" id="IPR052103">
    <property type="entry name" value="Dual_spec_Phospatases"/>
</dbReference>
<comment type="catalytic activity">
    <reaction evidence="4">
        <text>O-phospho-L-seryl-[protein] + H2O = L-seryl-[protein] + phosphate</text>
        <dbReference type="Rhea" id="RHEA:20629"/>
        <dbReference type="Rhea" id="RHEA-COMP:9863"/>
        <dbReference type="Rhea" id="RHEA-COMP:11604"/>
        <dbReference type="ChEBI" id="CHEBI:15377"/>
        <dbReference type="ChEBI" id="CHEBI:29999"/>
        <dbReference type="ChEBI" id="CHEBI:43474"/>
        <dbReference type="ChEBI" id="CHEBI:83421"/>
        <dbReference type="EC" id="3.1.3.16"/>
    </reaction>
</comment>
<reference evidence="8" key="1">
    <citation type="thesis" date="2020" institute="ProQuest LLC" country="789 East Eisenhower Parkway, Ann Arbor, MI, USA">
        <title>Comparative Genomics and Chromosome Evolution.</title>
        <authorList>
            <person name="Mudd A.B."/>
        </authorList>
    </citation>
    <scope>NUCLEOTIDE SEQUENCE</scope>
    <source>
        <strain evidence="8">Female2</strain>
        <tissue evidence="8">Blood</tissue>
    </source>
</reference>
<organism evidence="8 9">
    <name type="scientific">Hymenochirus boettgeri</name>
    <name type="common">Congo dwarf clawed frog</name>
    <dbReference type="NCBI Taxonomy" id="247094"/>
    <lineage>
        <taxon>Eukaryota</taxon>
        <taxon>Metazoa</taxon>
        <taxon>Chordata</taxon>
        <taxon>Craniata</taxon>
        <taxon>Vertebrata</taxon>
        <taxon>Euteleostomi</taxon>
        <taxon>Amphibia</taxon>
        <taxon>Batrachia</taxon>
        <taxon>Anura</taxon>
        <taxon>Pipoidea</taxon>
        <taxon>Pipidae</taxon>
        <taxon>Pipinae</taxon>
        <taxon>Hymenochirus</taxon>
    </lineage>
</organism>
<dbReference type="Pfam" id="PF00782">
    <property type="entry name" value="DSPc"/>
    <property type="match status" value="1"/>
</dbReference>
<evidence type="ECO:0000259" key="7">
    <source>
        <dbReference type="PROSITE" id="PS50056"/>
    </source>
</evidence>
<name>A0A8T2JPU2_9PIPI</name>
<dbReference type="InterPro" id="IPR020420">
    <property type="entry name" value="Atypical_DUSP_subfamB"/>
</dbReference>
<gene>
    <name evidence="8" type="ORF">GDO86_010278</name>
</gene>
<dbReference type="AlphaFoldDB" id="A0A8T2JPU2"/>
<dbReference type="Gene3D" id="3.90.190.10">
    <property type="entry name" value="Protein tyrosine phosphatase superfamily"/>
    <property type="match status" value="1"/>
</dbReference>
<comment type="caution">
    <text evidence="8">The sequence shown here is derived from an EMBL/GenBank/DDBJ whole genome shotgun (WGS) entry which is preliminary data.</text>
</comment>
<dbReference type="InterPro" id="IPR000340">
    <property type="entry name" value="Dual-sp_phosphatase_cat-dom"/>
</dbReference>
<dbReference type="PANTHER" id="PTHR45961:SF7">
    <property type="entry name" value="DUAL SPECIFICITY PHOSPHATASE 28"/>
    <property type="match status" value="1"/>
</dbReference>
<dbReference type="InterPro" id="IPR020422">
    <property type="entry name" value="TYR_PHOSPHATASE_DUAL_dom"/>
</dbReference>
<evidence type="ECO:0008006" key="10">
    <source>
        <dbReference type="Google" id="ProtNLM"/>
    </source>
</evidence>
<keyword evidence="9" id="KW-1185">Reference proteome</keyword>
<dbReference type="PROSITE" id="PS50056">
    <property type="entry name" value="TYR_PHOSPHATASE_2"/>
    <property type="match status" value="1"/>
</dbReference>
<dbReference type="InterPro" id="IPR029021">
    <property type="entry name" value="Prot-tyrosine_phosphatase-like"/>
</dbReference>
<keyword evidence="3" id="KW-0904">Protein phosphatase</keyword>
<proteinExistence type="inferred from homology"/>
<dbReference type="EMBL" id="JAACNH010000004">
    <property type="protein sequence ID" value="KAG8445437.1"/>
    <property type="molecule type" value="Genomic_DNA"/>
</dbReference>
<keyword evidence="2" id="KW-0378">Hydrolase</keyword>
<evidence type="ECO:0000313" key="8">
    <source>
        <dbReference type="EMBL" id="KAG8445437.1"/>
    </source>
</evidence>
<sequence length="138" mass="15712">LFKVTEFLFISSAKAACRKNLLIEEGVTCCINISRQQPFPDLELSMLRIPVLDDPLEKLSDYFDQCADLIDSTVTGGGKCLVYCKHGRSRSATICIAYLMKYQDLSLQDAFQMVKAARPVIDPNEGFWTQLERYEEFL</sequence>
<dbReference type="SUPFAM" id="SSF52799">
    <property type="entry name" value="(Phosphotyrosine protein) phosphatases II"/>
    <property type="match status" value="1"/>
</dbReference>
<dbReference type="GO" id="GO:0017017">
    <property type="term" value="F:MAP kinase tyrosine/serine/threonine phosphatase activity"/>
    <property type="evidence" value="ECO:0007669"/>
    <property type="project" value="InterPro"/>
</dbReference>
<accession>A0A8T2JPU2</accession>
<dbReference type="PANTHER" id="PTHR45961">
    <property type="entry name" value="IP21249P"/>
    <property type="match status" value="1"/>
</dbReference>
<protein>
    <recommendedName>
        <fullName evidence="10">Protein-tyrosine-phosphatase</fullName>
    </recommendedName>
</protein>
<comment type="catalytic activity">
    <reaction evidence="5">
        <text>O-phospho-L-threonyl-[protein] + H2O = L-threonyl-[protein] + phosphate</text>
        <dbReference type="Rhea" id="RHEA:47004"/>
        <dbReference type="Rhea" id="RHEA-COMP:11060"/>
        <dbReference type="Rhea" id="RHEA-COMP:11605"/>
        <dbReference type="ChEBI" id="CHEBI:15377"/>
        <dbReference type="ChEBI" id="CHEBI:30013"/>
        <dbReference type="ChEBI" id="CHEBI:43474"/>
        <dbReference type="ChEBI" id="CHEBI:61977"/>
        <dbReference type="EC" id="3.1.3.16"/>
    </reaction>
</comment>
<dbReference type="GO" id="GO:0005737">
    <property type="term" value="C:cytoplasm"/>
    <property type="evidence" value="ECO:0007669"/>
    <property type="project" value="TreeGrafter"/>
</dbReference>
<evidence type="ECO:0000259" key="6">
    <source>
        <dbReference type="PROSITE" id="PS50054"/>
    </source>
</evidence>